<evidence type="ECO:0000259" key="9">
    <source>
        <dbReference type="PROSITE" id="PS50850"/>
    </source>
</evidence>
<dbReference type="FunFam" id="1.20.1250.20:FF:000026">
    <property type="entry name" value="MFS quinate transporter QutD"/>
    <property type="match status" value="1"/>
</dbReference>
<feature type="transmembrane region" description="Helical" evidence="8">
    <location>
        <begin position="446"/>
        <end position="464"/>
    </location>
</feature>
<proteinExistence type="inferred from homology"/>
<sequence length="509" mass="56240">MSEKQEFSWRIYVVCFFSAFGGLTFGYDTGVLGSILTMPHFQQAMRGRDYLTALEQGTLTSLLLAGCFVGSLLAGQSAEIFSRKRTIMIGCIVFILGAALQTGTNGYAMMVTGRAIAGLGIGTLSMVVPLYISELAPKEIRGRLISLQQLMITVGIMLAFWVNVGTEKYDSEAQFRVPLGIQMAPALILFVGAFFLPYSPRWLMNKGREDEALDVLAALHGKGDKNHPGVIQEFQEIREQVEQDRRVSNVDYTELFNARNRRRLLLGILIQVMQQFTGINSIMYYAPLIFKQTGISDNSATLIASGVNGVLNMLATIPAILFLDKLGRRKTLMSGALFMAAAMLLCGIVMGACGEVYWDETEQKNNIYMGNNVHASYFSIVMVYFFVAGFATSWGPVGWVYPAEIFPLNVRAKGTSLSTAANWLMNFVISQIVPVMLASITWGTYIFFGCCCLVMTCCVFLFYPETKGYSLEEMDEIFKGSVFAFRAKNIVVTHSIGNEEKAASVDAKE</sequence>
<comment type="caution">
    <text evidence="10">The sequence shown here is derived from an EMBL/GenBank/DDBJ whole genome shotgun (WGS) entry which is preliminary data.</text>
</comment>
<keyword evidence="4 8" id="KW-0812">Transmembrane</keyword>
<evidence type="ECO:0000256" key="2">
    <source>
        <dbReference type="ARBA" id="ARBA00010992"/>
    </source>
</evidence>
<feature type="transmembrane region" description="Helical" evidence="8">
    <location>
        <begin position="264"/>
        <end position="290"/>
    </location>
</feature>
<feature type="transmembrane region" description="Helical" evidence="8">
    <location>
        <begin position="87"/>
        <end position="109"/>
    </location>
</feature>
<dbReference type="AlphaFoldDB" id="A0AAD7V5R1"/>
<evidence type="ECO:0000256" key="1">
    <source>
        <dbReference type="ARBA" id="ARBA00004141"/>
    </source>
</evidence>
<dbReference type="NCBIfam" id="TIGR00879">
    <property type="entry name" value="SP"/>
    <property type="match status" value="1"/>
</dbReference>
<dbReference type="GO" id="GO:0016020">
    <property type="term" value="C:membrane"/>
    <property type="evidence" value="ECO:0007669"/>
    <property type="project" value="UniProtKB-SubCell"/>
</dbReference>
<evidence type="ECO:0000256" key="3">
    <source>
        <dbReference type="ARBA" id="ARBA00022448"/>
    </source>
</evidence>
<protein>
    <recommendedName>
        <fullName evidence="9">Major facilitator superfamily (MFS) profile domain-containing protein</fullName>
    </recommendedName>
</protein>
<keyword evidence="11" id="KW-1185">Reference proteome</keyword>
<dbReference type="SUPFAM" id="SSF103473">
    <property type="entry name" value="MFS general substrate transporter"/>
    <property type="match status" value="1"/>
</dbReference>
<dbReference type="PANTHER" id="PTHR48022">
    <property type="entry name" value="PLASTIDIC GLUCOSE TRANSPORTER 4"/>
    <property type="match status" value="1"/>
</dbReference>
<dbReference type="InterPro" id="IPR005828">
    <property type="entry name" value="MFS_sugar_transport-like"/>
</dbReference>
<evidence type="ECO:0000313" key="11">
    <source>
        <dbReference type="Proteomes" id="UP001234581"/>
    </source>
</evidence>
<dbReference type="RefSeq" id="XP_058344781.1">
    <property type="nucleotide sequence ID" value="XM_058484520.1"/>
</dbReference>
<dbReference type="Pfam" id="PF00083">
    <property type="entry name" value="Sugar_tr"/>
    <property type="match status" value="1"/>
</dbReference>
<feature type="transmembrane region" description="Helical" evidence="8">
    <location>
        <begin position="12"/>
        <end position="36"/>
    </location>
</feature>
<dbReference type="Gene3D" id="1.20.1250.20">
    <property type="entry name" value="MFS general substrate transporter like domains"/>
    <property type="match status" value="1"/>
</dbReference>
<gene>
    <name evidence="10" type="ORF">O0I10_004461</name>
</gene>
<dbReference type="InterPro" id="IPR036259">
    <property type="entry name" value="MFS_trans_sf"/>
</dbReference>
<dbReference type="Proteomes" id="UP001234581">
    <property type="component" value="Unassembled WGS sequence"/>
</dbReference>
<dbReference type="GeneID" id="83211874"/>
<dbReference type="InterPro" id="IPR050360">
    <property type="entry name" value="MFS_Sugar_Transporters"/>
</dbReference>
<feature type="transmembrane region" description="Helical" evidence="8">
    <location>
        <begin position="335"/>
        <end position="357"/>
    </location>
</feature>
<comment type="subcellular location">
    <subcellularLocation>
        <location evidence="1">Membrane</location>
        <topology evidence="1">Multi-pass membrane protein</topology>
    </subcellularLocation>
</comment>
<dbReference type="InterPro" id="IPR005829">
    <property type="entry name" value="Sugar_transporter_CS"/>
</dbReference>
<name>A0AAD7V5R1_9FUNG</name>
<keyword evidence="6 8" id="KW-0472">Membrane</keyword>
<feature type="transmembrane region" description="Helical" evidence="8">
    <location>
        <begin position="144"/>
        <end position="164"/>
    </location>
</feature>
<feature type="transmembrane region" description="Helical" evidence="8">
    <location>
        <begin position="421"/>
        <end position="440"/>
    </location>
</feature>
<dbReference type="PROSITE" id="PS00217">
    <property type="entry name" value="SUGAR_TRANSPORT_2"/>
    <property type="match status" value="1"/>
</dbReference>
<feature type="transmembrane region" description="Helical" evidence="8">
    <location>
        <begin position="377"/>
        <end position="401"/>
    </location>
</feature>
<feature type="transmembrane region" description="Helical" evidence="8">
    <location>
        <begin position="302"/>
        <end position="323"/>
    </location>
</feature>
<evidence type="ECO:0000256" key="5">
    <source>
        <dbReference type="ARBA" id="ARBA00022989"/>
    </source>
</evidence>
<evidence type="ECO:0000256" key="4">
    <source>
        <dbReference type="ARBA" id="ARBA00022692"/>
    </source>
</evidence>
<keyword evidence="5 8" id="KW-1133">Transmembrane helix</keyword>
<comment type="similarity">
    <text evidence="2 7">Belongs to the major facilitator superfamily. Sugar transporter (TC 2.A.1.1) family.</text>
</comment>
<keyword evidence="3 7" id="KW-0813">Transport</keyword>
<dbReference type="CDD" id="cd17356">
    <property type="entry name" value="MFS_HXT"/>
    <property type="match status" value="1"/>
</dbReference>
<dbReference type="PRINTS" id="PR00171">
    <property type="entry name" value="SUGRTRNSPORT"/>
</dbReference>
<feature type="transmembrane region" description="Helical" evidence="8">
    <location>
        <begin position="179"/>
        <end position="198"/>
    </location>
</feature>
<organism evidence="10 11">
    <name type="scientific">Lichtheimia ornata</name>
    <dbReference type="NCBI Taxonomy" id="688661"/>
    <lineage>
        <taxon>Eukaryota</taxon>
        <taxon>Fungi</taxon>
        <taxon>Fungi incertae sedis</taxon>
        <taxon>Mucoromycota</taxon>
        <taxon>Mucoromycotina</taxon>
        <taxon>Mucoromycetes</taxon>
        <taxon>Mucorales</taxon>
        <taxon>Lichtheimiaceae</taxon>
        <taxon>Lichtheimia</taxon>
    </lineage>
</organism>
<feature type="transmembrane region" description="Helical" evidence="8">
    <location>
        <begin position="56"/>
        <end position="75"/>
    </location>
</feature>
<reference evidence="10 11" key="1">
    <citation type="submission" date="2023-03" db="EMBL/GenBank/DDBJ databases">
        <title>Genome sequence of Lichtheimia ornata CBS 291.66.</title>
        <authorList>
            <person name="Mohabir J.T."/>
            <person name="Shea T.P."/>
            <person name="Kurbessoian T."/>
            <person name="Berby B."/>
            <person name="Fontaine J."/>
            <person name="Livny J."/>
            <person name="Gnirke A."/>
            <person name="Stajich J.E."/>
            <person name="Cuomo C.A."/>
        </authorList>
    </citation>
    <scope>NUCLEOTIDE SEQUENCE [LARGE SCALE GENOMIC DNA]</scope>
    <source>
        <strain evidence="10">CBS 291.66</strain>
    </source>
</reference>
<dbReference type="EMBL" id="JARTCD010000016">
    <property type="protein sequence ID" value="KAJ8659868.1"/>
    <property type="molecule type" value="Genomic_DNA"/>
</dbReference>
<feature type="domain" description="Major facilitator superfamily (MFS) profile" evidence="9">
    <location>
        <begin position="14"/>
        <end position="467"/>
    </location>
</feature>
<dbReference type="InterPro" id="IPR003663">
    <property type="entry name" value="Sugar/inositol_transpt"/>
</dbReference>
<dbReference type="InterPro" id="IPR020846">
    <property type="entry name" value="MFS_dom"/>
</dbReference>
<evidence type="ECO:0000256" key="6">
    <source>
        <dbReference type="ARBA" id="ARBA00023136"/>
    </source>
</evidence>
<dbReference type="GO" id="GO:0005351">
    <property type="term" value="F:carbohydrate:proton symporter activity"/>
    <property type="evidence" value="ECO:0007669"/>
    <property type="project" value="TreeGrafter"/>
</dbReference>
<dbReference type="PROSITE" id="PS00216">
    <property type="entry name" value="SUGAR_TRANSPORT_1"/>
    <property type="match status" value="1"/>
</dbReference>
<evidence type="ECO:0000313" key="10">
    <source>
        <dbReference type="EMBL" id="KAJ8659868.1"/>
    </source>
</evidence>
<dbReference type="PANTHER" id="PTHR48022:SF2">
    <property type="entry name" value="PLASTIDIC GLUCOSE TRANSPORTER 4"/>
    <property type="match status" value="1"/>
</dbReference>
<dbReference type="PROSITE" id="PS50850">
    <property type="entry name" value="MFS"/>
    <property type="match status" value="1"/>
</dbReference>
<accession>A0AAD7V5R1</accession>
<evidence type="ECO:0000256" key="8">
    <source>
        <dbReference type="SAM" id="Phobius"/>
    </source>
</evidence>
<feature type="transmembrane region" description="Helical" evidence="8">
    <location>
        <begin position="115"/>
        <end position="132"/>
    </location>
</feature>
<evidence type="ECO:0000256" key="7">
    <source>
        <dbReference type="RuleBase" id="RU003346"/>
    </source>
</evidence>